<reference evidence="2 3" key="1">
    <citation type="submission" date="2018-06" db="EMBL/GenBank/DDBJ databases">
        <title>Complete Genomes of Monosporascus.</title>
        <authorList>
            <person name="Robinson A.J."/>
            <person name="Natvig D.O."/>
        </authorList>
    </citation>
    <scope>NUCLEOTIDE SEQUENCE [LARGE SCALE GENOMIC DNA]</scope>
    <source>
        <strain evidence="2 3">CBS 609.92</strain>
    </source>
</reference>
<dbReference type="Proteomes" id="UP000294003">
    <property type="component" value="Unassembled WGS sequence"/>
</dbReference>
<proteinExistence type="predicted"/>
<dbReference type="PANTHER" id="PTHR38847:SF1">
    <property type="entry name" value="PSEUDOURIDINE SYNTHASE RSUA_RLUA-LIKE DOMAIN-CONTAINING PROTEIN"/>
    <property type="match status" value="1"/>
</dbReference>
<feature type="chain" id="PRO_5047192658" description="Secreted protein" evidence="1">
    <location>
        <begin position="17"/>
        <end position="202"/>
    </location>
</feature>
<sequence length="202" mass="21775">MYWPSALVLFLGLVAAVPTSPAPAPEKVKVHSVKLLGSGCPKGTADVTVDATGSLFEATFSEYIVQTGPKTKAADHRKNCKLTINMEFDSGFQFSILETSMKGFAQIAKGAHGRCTNTFSFTGQRDSVNFGLNLKGKYEGPFDLQTDPSIIAWSPCGGSTAILNMNTQCNLSPTNKEGLIAVDSVSGKLTVRFYVQWQKCHK</sequence>
<evidence type="ECO:0008006" key="4">
    <source>
        <dbReference type="Google" id="ProtNLM"/>
    </source>
</evidence>
<gene>
    <name evidence="2" type="ORF">DL762_003966</name>
</gene>
<organism evidence="2 3">
    <name type="scientific">Monosporascus cannonballus</name>
    <dbReference type="NCBI Taxonomy" id="155416"/>
    <lineage>
        <taxon>Eukaryota</taxon>
        <taxon>Fungi</taxon>
        <taxon>Dikarya</taxon>
        <taxon>Ascomycota</taxon>
        <taxon>Pezizomycotina</taxon>
        <taxon>Sordariomycetes</taxon>
        <taxon>Xylariomycetidae</taxon>
        <taxon>Xylariales</taxon>
        <taxon>Xylariales incertae sedis</taxon>
        <taxon>Monosporascus</taxon>
    </lineage>
</organism>
<dbReference type="InterPro" id="IPR025649">
    <property type="entry name" value="DUF4360"/>
</dbReference>
<dbReference type="PANTHER" id="PTHR38847">
    <property type="match status" value="1"/>
</dbReference>
<keyword evidence="3" id="KW-1185">Reference proteome</keyword>
<evidence type="ECO:0000313" key="2">
    <source>
        <dbReference type="EMBL" id="RYO87977.1"/>
    </source>
</evidence>
<feature type="signal peptide" evidence="1">
    <location>
        <begin position="1"/>
        <end position="16"/>
    </location>
</feature>
<evidence type="ECO:0000313" key="3">
    <source>
        <dbReference type="Proteomes" id="UP000294003"/>
    </source>
</evidence>
<evidence type="ECO:0000256" key="1">
    <source>
        <dbReference type="SAM" id="SignalP"/>
    </source>
</evidence>
<comment type="caution">
    <text evidence="2">The sequence shown here is derived from an EMBL/GenBank/DDBJ whole genome shotgun (WGS) entry which is preliminary data.</text>
</comment>
<accession>A0ABY0H932</accession>
<dbReference type="Pfam" id="PF14273">
    <property type="entry name" value="DUF4360"/>
    <property type="match status" value="1"/>
</dbReference>
<dbReference type="EMBL" id="QJNS01000093">
    <property type="protein sequence ID" value="RYO87977.1"/>
    <property type="molecule type" value="Genomic_DNA"/>
</dbReference>
<protein>
    <recommendedName>
        <fullName evidence="4">Secreted protein</fullName>
    </recommendedName>
</protein>
<name>A0ABY0H932_9PEZI</name>
<keyword evidence="1" id="KW-0732">Signal</keyword>